<dbReference type="EMBL" id="KZ678393">
    <property type="protein sequence ID" value="PSR97241.1"/>
    <property type="molecule type" value="Genomic_DNA"/>
</dbReference>
<proteinExistence type="predicted"/>
<keyword evidence="3" id="KW-0418">Kinase</keyword>
<evidence type="ECO:0000256" key="1">
    <source>
        <dbReference type="SAM" id="MobiDB-lite"/>
    </source>
</evidence>
<evidence type="ECO:0000313" key="3">
    <source>
        <dbReference type="EMBL" id="PSR97241.1"/>
    </source>
</evidence>
<dbReference type="OrthoDB" id="346907at2759"/>
<feature type="domain" description="Protein kinase" evidence="2">
    <location>
        <begin position="297"/>
        <end position="597"/>
    </location>
</feature>
<feature type="region of interest" description="Disordered" evidence="1">
    <location>
        <begin position="216"/>
        <end position="236"/>
    </location>
</feature>
<dbReference type="Pfam" id="PF00069">
    <property type="entry name" value="Pkinase"/>
    <property type="match status" value="1"/>
</dbReference>
<dbReference type="SMART" id="SM00220">
    <property type="entry name" value="S_TKc"/>
    <property type="match status" value="1"/>
</dbReference>
<keyword evidence="4" id="KW-1185">Reference proteome</keyword>
<dbReference type="GO" id="GO:0005634">
    <property type="term" value="C:nucleus"/>
    <property type="evidence" value="ECO:0007669"/>
    <property type="project" value="TreeGrafter"/>
</dbReference>
<dbReference type="PROSITE" id="PS00108">
    <property type="entry name" value="PROTEIN_KINASE_ST"/>
    <property type="match status" value="1"/>
</dbReference>
<dbReference type="PANTHER" id="PTHR44167">
    <property type="entry name" value="OVARIAN-SPECIFIC SERINE/THREONINE-PROTEIN KINASE LOK-RELATED"/>
    <property type="match status" value="1"/>
</dbReference>
<dbReference type="PANTHER" id="PTHR44167:SF24">
    <property type="entry name" value="SERINE_THREONINE-PROTEIN KINASE CHK2"/>
    <property type="match status" value="1"/>
</dbReference>
<evidence type="ECO:0000259" key="2">
    <source>
        <dbReference type="PROSITE" id="PS50011"/>
    </source>
</evidence>
<dbReference type="InterPro" id="IPR011009">
    <property type="entry name" value="Kinase-like_dom_sf"/>
</dbReference>
<dbReference type="InterPro" id="IPR008271">
    <property type="entry name" value="Ser/Thr_kinase_AS"/>
</dbReference>
<dbReference type="AlphaFoldDB" id="A0A2T3AGA4"/>
<reference evidence="3 4" key="1">
    <citation type="journal article" date="2018" name="Mycol. Prog.">
        <title>Coniella lustricola, a new species from submerged detritus.</title>
        <authorList>
            <person name="Raudabaugh D.B."/>
            <person name="Iturriaga T."/>
            <person name="Carver A."/>
            <person name="Mondo S."/>
            <person name="Pangilinan J."/>
            <person name="Lipzen A."/>
            <person name="He G."/>
            <person name="Amirebrahimi M."/>
            <person name="Grigoriev I.V."/>
            <person name="Miller A.N."/>
        </authorList>
    </citation>
    <scope>NUCLEOTIDE SEQUENCE [LARGE SCALE GENOMIC DNA]</scope>
    <source>
        <strain evidence="3 4">B22-T-1</strain>
    </source>
</reference>
<accession>A0A2T3AGA4</accession>
<dbReference type="GO" id="GO:0005524">
    <property type="term" value="F:ATP binding"/>
    <property type="evidence" value="ECO:0007669"/>
    <property type="project" value="InterPro"/>
</dbReference>
<dbReference type="PROSITE" id="PS50011">
    <property type="entry name" value="PROTEIN_KINASE_DOM"/>
    <property type="match status" value="1"/>
</dbReference>
<dbReference type="GO" id="GO:0044773">
    <property type="term" value="P:mitotic DNA damage checkpoint signaling"/>
    <property type="evidence" value="ECO:0007669"/>
    <property type="project" value="TreeGrafter"/>
</dbReference>
<dbReference type="Proteomes" id="UP000241462">
    <property type="component" value="Unassembled WGS sequence"/>
</dbReference>
<dbReference type="InParanoid" id="A0A2T3AGA4"/>
<keyword evidence="3" id="KW-0808">Transferase</keyword>
<dbReference type="CDD" id="cd00180">
    <property type="entry name" value="PKc"/>
    <property type="match status" value="1"/>
</dbReference>
<gene>
    <name evidence="3" type="ORF">BD289DRAFT_335949</name>
</gene>
<sequence>EATEENTEPYSQIEMAARMRSHREKQFMHEAAAAAHAAVHLDDLVVPTDKDIRILVRPLTRARSVSPGNLDNCEWLQLTAEVAEPKQPEHKVLAVTQTERDIKFSVRMPGERHPPLWCELYYDPSSSNQMFLNCSDLPLTLSRVPQNPAISPAQEHVVNPQMMQKLTPGTWRIKVTGVNVLDFRIVEKRPVIRRLPFTPRSLSASSSDMLNLSGKRQLVAEDSASSADKRQRAEDDISMGEDGVVMFMRPGNAGDPLVFPLPTEDRRREIVSTRGNPLVELEDGAEVEIPGGEVYTIKKVDLIASTSLSAVARAEFSRVPDSIITIKVLKTSLTQRANATARPQEEERNVMRQSETWLREFVNHERLNHKSIPRLFGGDSRYLSLYMEHIEAKDLTIRGAWQNAQTTMFTGSRLDAEKILRDISSALDYLHAKNLTHNDIKPGNIIYNAQRGAVLCDFGMSFERSAAQSGIGGTPYYIGPEYIIHKLRGTSGDVWAFGVTMLYVLGKLGLPEARSIKKHPEYLYWQIREVNAPAHAQRAQQGSDGLTALEKMRTWLDIVGEAKKRLRTSDPIERLVAKMLTLKPHHRITMRKVVETL</sequence>
<organism evidence="3 4">
    <name type="scientific">Coniella lustricola</name>
    <dbReference type="NCBI Taxonomy" id="2025994"/>
    <lineage>
        <taxon>Eukaryota</taxon>
        <taxon>Fungi</taxon>
        <taxon>Dikarya</taxon>
        <taxon>Ascomycota</taxon>
        <taxon>Pezizomycotina</taxon>
        <taxon>Sordariomycetes</taxon>
        <taxon>Sordariomycetidae</taxon>
        <taxon>Diaporthales</taxon>
        <taxon>Schizoparmaceae</taxon>
        <taxon>Coniella</taxon>
    </lineage>
</organism>
<protein>
    <submittedName>
        <fullName evidence="3">Kinase-like domain-containing protein</fullName>
    </submittedName>
</protein>
<name>A0A2T3AGA4_9PEZI</name>
<evidence type="ECO:0000313" key="4">
    <source>
        <dbReference type="Proteomes" id="UP000241462"/>
    </source>
</evidence>
<dbReference type="InterPro" id="IPR000719">
    <property type="entry name" value="Prot_kinase_dom"/>
</dbReference>
<dbReference type="GO" id="GO:0004674">
    <property type="term" value="F:protein serine/threonine kinase activity"/>
    <property type="evidence" value="ECO:0007669"/>
    <property type="project" value="TreeGrafter"/>
</dbReference>
<dbReference type="SUPFAM" id="SSF56112">
    <property type="entry name" value="Protein kinase-like (PK-like)"/>
    <property type="match status" value="1"/>
</dbReference>
<dbReference type="GO" id="GO:0005737">
    <property type="term" value="C:cytoplasm"/>
    <property type="evidence" value="ECO:0007669"/>
    <property type="project" value="TreeGrafter"/>
</dbReference>
<feature type="non-terminal residue" evidence="3">
    <location>
        <position position="597"/>
    </location>
</feature>
<dbReference type="Gene3D" id="1.10.510.10">
    <property type="entry name" value="Transferase(Phosphotransferase) domain 1"/>
    <property type="match status" value="1"/>
</dbReference>
<feature type="non-terminal residue" evidence="3">
    <location>
        <position position="1"/>
    </location>
</feature>
<dbReference type="STRING" id="2025994.A0A2T3AGA4"/>